<evidence type="ECO:0000313" key="3">
    <source>
        <dbReference type="EMBL" id="MEN2793123.1"/>
    </source>
</evidence>
<reference evidence="3 4" key="1">
    <citation type="submission" date="2024-05" db="EMBL/GenBank/DDBJ databases">
        <authorList>
            <person name="Liu Q."/>
            <person name="Xin Y.-H."/>
        </authorList>
    </citation>
    <scope>NUCLEOTIDE SEQUENCE [LARGE SCALE GENOMIC DNA]</scope>
    <source>
        <strain evidence="3 4">CGMCC 1.10181</strain>
    </source>
</reference>
<evidence type="ECO:0000313" key="4">
    <source>
        <dbReference type="Proteomes" id="UP001419910"/>
    </source>
</evidence>
<evidence type="ECO:0000259" key="2">
    <source>
        <dbReference type="Pfam" id="PF01636"/>
    </source>
</evidence>
<dbReference type="InterPro" id="IPR041726">
    <property type="entry name" value="ACAD10_11_N"/>
</dbReference>
<sequence length="356" mass="39251">MSGEAAAASAGTEPVREGSKFDEARLERWLQETVEDFEGPLTVEQFRGGQSNPTFKLTTPGRLYVMRRKPPGATVPGAHAVDREACVMGALGTVGFPVARVYGVCTDDDVLGSWFYVMELIDGRIEWDSRLPGMSQADRAAHFDAMNGAIAALHRIDPLTIGLDDFGKAGNYFERQIARWSRQYLADADAGRDEAMDRLIQRLPSRVIADEAPRIVHGDFRCDNLIFAPDAPTVRAVLDWELSTLGHPLADFAYNAMVYRLPENIISGLAGEDLVMLGLPSEREYLEAYCEKVGRAPLAAQDWAFCIAFNLFRLAAIYHGIKGRMIRGNAASLHAQQRADNFPVLTRMALSILDGD</sequence>
<name>A0ABU9YBC5_9SPHN</name>
<dbReference type="Pfam" id="PF01636">
    <property type="entry name" value="APH"/>
    <property type="match status" value="1"/>
</dbReference>
<gene>
    <name evidence="3" type="ORF">ABC974_26090</name>
</gene>
<dbReference type="PANTHER" id="PTHR47829">
    <property type="entry name" value="HYDROLASE, PUTATIVE (AFU_ORTHOLOGUE AFUA_1G12880)-RELATED"/>
    <property type="match status" value="1"/>
</dbReference>
<dbReference type="PANTHER" id="PTHR47829:SF1">
    <property type="entry name" value="HAD FAMILY PHOSPHATASE"/>
    <property type="match status" value="1"/>
</dbReference>
<comment type="caution">
    <text evidence="3">The sequence shown here is derived from an EMBL/GenBank/DDBJ whole genome shotgun (WGS) entry which is preliminary data.</text>
</comment>
<keyword evidence="4" id="KW-1185">Reference proteome</keyword>
<dbReference type="RefSeq" id="WP_343890256.1">
    <property type="nucleotide sequence ID" value="NZ_BAAAEH010000031.1"/>
</dbReference>
<feature type="compositionally biased region" description="Low complexity" evidence="1">
    <location>
        <begin position="1"/>
        <end position="10"/>
    </location>
</feature>
<dbReference type="CDD" id="cd05154">
    <property type="entry name" value="ACAD10_11_N-like"/>
    <property type="match status" value="1"/>
</dbReference>
<dbReference type="InterPro" id="IPR002575">
    <property type="entry name" value="Aminoglycoside_PTrfase"/>
</dbReference>
<evidence type="ECO:0000256" key="1">
    <source>
        <dbReference type="SAM" id="MobiDB-lite"/>
    </source>
</evidence>
<dbReference type="Gene3D" id="3.90.1200.10">
    <property type="match status" value="1"/>
</dbReference>
<accession>A0ABU9YBC5</accession>
<dbReference type="Gene3D" id="3.30.200.20">
    <property type="entry name" value="Phosphorylase Kinase, domain 1"/>
    <property type="match status" value="1"/>
</dbReference>
<feature type="region of interest" description="Disordered" evidence="1">
    <location>
        <begin position="1"/>
        <end position="21"/>
    </location>
</feature>
<proteinExistence type="predicted"/>
<dbReference type="Proteomes" id="UP001419910">
    <property type="component" value="Unassembled WGS sequence"/>
</dbReference>
<dbReference type="InterPro" id="IPR052898">
    <property type="entry name" value="ACAD10-like"/>
</dbReference>
<protein>
    <submittedName>
        <fullName evidence="3">Phosphotransferase</fullName>
    </submittedName>
</protein>
<dbReference type="SUPFAM" id="SSF56112">
    <property type="entry name" value="Protein kinase-like (PK-like)"/>
    <property type="match status" value="1"/>
</dbReference>
<dbReference type="EMBL" id="JBDIME010000039">
    <property type="protein sequence ID" value="MEN2793123.1"/>
    <property type="molecule type" value="Genomic_DNA"/>
</dbReference>
<feature type="domain" description="Aminoglycoside phosphotransferase" evidence="2">
    <location>
        <begin position="42"/>
        <end position="260"/>
    </location>
</feature>
<dbReference type="InterPro" id="IPR011009">
    <property type="entry name" value="Kinase-like_dom_sf"/>
</dbReference>
<organism evidence="3 4">
    <name type="scientific">Sphingomonas oligophenolica</name>
    <dbReference type="NCBI Taxonomy" id="301154"/>
    <lineage>
        <taxon>Bacteria</taxon>
        <taxon>Pseudomonadati</taxon>
        <taxon>Pseudomonadota</taxon>
        <taxon>Alphaproteobacteria</taxon>
        <taxon>Sphingomonadales</taxon>
        <taxon>Sphingomonadaceae</taxon>
        <taxon>Sphingomonas</taxon>
    </lineage>
</organism>